<comment type="caution">
    <text evidence="10">The sequence shown here is derived from an EMBL/GenBank/DDBJ whole genome shotgun (WGS) entry which is preliminary data.</text>
</comment>
<evidence type="ECO:0000256" key="3">
    <source>
        <dbReference type="ARBA" id="ARBA00022688"/>
    </source>
</evidence>
<evidence type="ECO:0000256" key="2">
    <source>
        <dbReference type="ARBA" id="ARBA00022475"/>
    </source>
</evidence>
<feature type="binding site" evidence="9">
    <location>
        <position position="94"/>
    </location>
    <ligand>
        <name>Fe cation</name>
        <dbReference type="ChEBI" id="CHEBI:24875"/>
        <label>2</label>
    </ligand>
</feature>
<keyword evidence="7 9" id="KW-0503">Monooxygenase</keyword>
<dbReference type="CDD" id="cd01042">
    <property type="entry name" value="DMQH"/>
    <property type="match status" value="1"/>
</dbReference>
<feature type="binding site" evidence="9">
    <location>
        <position position="181"/>
    </location>
    <ligand>
        <name>Fe cation</name>
        <dbReference type="ChEBI" id="CHEBI:24875"/>
        <label>2</label>
    </ligand>
</feature>
<dbReference type="NCBIfam" id="NF033656">
    <property type="entry name" value="DMQ_monoox_COQ7"/>
    <property type="match status" value="1"/>
</dbReference>
<dbReference type="InterPro" id="IPR011566">
    <property type="entry name" value="Ubq_synth_Coq7"/>
</dbReference>
<feature type="binding site" evidence="9">
    <location>
        <position position="64"/>
    </location>
    <ligand>
        <name>Fe cation</name>
        <dbReference type="ChEBI" id="CHEBI:24875"/>
        <label>1</label>
    </ligand>
</feature>
<dbReference type="OrthoDB" id="5192789at2"/>
<keyword evidence="3 9" id="KW-0831">Ubiquinone biosynthesis</keyword>
<feature type="binding site" evidence="9">
    <location>
        <position position="178"/>
    </location>
    <ligand>
        <name>Fe cation</name>
        <dbReference type="ChEBI" id="CHEBI:24875"/>
        <label>1</label>
    </ligand>
</feature>
<keyword evidence="4 9" id="KW-0479">Metal-binding</keyword>
<evidence type="ECO:0000256" key="5">
    <source>
        <dbReference type="ARBA" id="ARBA00023002"/>
    </source>
</evidence>
<evidence type="ECO:0000256" key="8">
    <source>
        <dbReference type="ARBA" id="ARBA00023136"/>
    </source>
</evidence>
<dbReference type="InParanoid" id="A0A395JMF2"/>
<organism evidence="10 11">
    <name type="scientific">Arenicella xantha</name>
    <dbReference type="NCBI Taxonomy" id="644221"/>
    <lineage>
        <taxon>Bacteria</taxon>
        <taxon>Pseudomonadati</taxon>
        <taxon>Pseudomonadota</taxon>
        <taxon>Gammaproteobacteria</taxon>
        <taxon>Arenicellales</taxon>
        <taxon>Arenicellaceae</taxon>
        <taxon>Arenicella</taxon>
    </lineage>
</organism>
<keyword evidence="11" id="KW-1185">Reference proteome</keyword>
<proteinExistence type="inferred from homology"/>
<evidence type="ECO:0000256" key="7">
    <source>
        <dbReference type="ARBA" id="ARBA00023033"/>
    </source>
</evidence>
<reference evidence="10 11" key="1">
    <citation type="submission" date="2018-06" db="EMBL/GenBank/DDBJ databases">
        <title>Genomic Encyclopedia of Type Strains, Phase IV (KMG-IV): sequencing the most valuable type-strain genomes for metagenomic binning, comparative biology and taxonomic classification.</title>
        <authorList>
            <person name="Goeker M."/>
        </authorList>
    </citation>
    <scope>NUCLEOTIDE SEQUENCE [LARGE SCALE GENOMIC DNA]</scope>
    <source>
        <strain evidence="10 11">DSM 24032</strain>
    </source>
</reference>
<comment type="function">
    <text evidence="9">Catalyzes the hydroxylation of 2-nonaprenyl-3-methyl-6-methoxy-1,4-benzoquinol during ubiquinone biosynthesis.</text>
</comment>
<dbReference type="InterPro" id="IPR009078">
    <property type="entry name" value="Ferritin-like_SF"/>
</dbReference>
<accession>A0A395JMF2</accession>
<dbReference type="GO" id="GO:0008682">
    <property type="term" value="F:3-demethoxyubiquinol 3-hydroxylase activity"/>
    <property type="evidence" value="ECO:0007669"/>
    <property type="project" value="UniProtKB-EC"/>
</dbReference>
<dbReference type="EMBL" id="QNRT01000001">
    <property type="protein sequence ID" value="RBP52637.1"/>
    <property type="molecule type" value="Genomic_DNA"/>
</dbReference>
<dbReference type="UniPathway" id="UPA00232"/>
<feature type="binding site" evidence="9">
    <location>
        <position position="178"/>
    </location>
    <ligand>
        <name>Fe cation</name>
        <dbReference type="ChEBI" id="CHEBI:24875"/>
        <label>2</label>
    </ligand>
</feature>
<sequence length="215" mass="24032">MKHQPSTFIDQLVSSLDHGLRSTFTKPAADRVSPGDAIQQDPLHEQPNLKQYSASLMRVNHVGEVCAQALYQGQALTSRSPEVRKKMQYAAKEEIDHLNWCYQRIEQLDGHTSYLNPIWYLGSLALGIGAGLTGDRWSLGFLAETERQVVEHLESHLDRLPKQDTISRAVVTQMAKDEAQHADMAETSGAAELPRPIKDLMRATAKIMTTLSEKI</sequence>
<dbReference type="Gene3D" id="1.20.1260.10">
    <property type="match status" value="1"/>
</dbReference>
<evidence type="ECO:0000313" key="11">
    <source>
        <dbReference type="Proteomes" id="UP000253083"/>
    </source>
</evidence>
<dbReference type="InterPro" id="IPR012347">
    <property type="entry name" value="Ferritin-like"/>
</dbReference>
<feature type="binding site" evidence="9">
    <location>
        <position position="146"/>
    </location>
    <ligand>
        <name>Fe cation</name>
        <dbReference type="ChEBI" id="CHEBI:24875"/>
        <label>2</label>
    </ligand>
</feature>
<keyword evidence="8 9" id="KW-0472">Membrane</keyword>
<dbReference type="Pfam" id="PF03232">
    <property type="entry name" value="COQ7"/>
    <property type="match status" value="1"/>
</dbReference>
<keyword evidence="5 9" id="KW-0560">Oxidoreductase</keyword>
<comment type="pathway">
    <text evidence="1 9">Cofactor biosynthesis; ubiquinone biosynthesis.</text>
</comment>
<dbReference type="GO" id="GO:0005886">
    <property type="term" value="C:plasma membrane"/>
    <property type="evidence" value="ECO:0007669"/>
    <property type="project" value="UniProtKB-SubCell"/>
</dbReference>
<keyword evidence="2 9" id="KW-1003">Cell membrane</keyword>
<evidence type="ECO:0000256" key="6">
    <source>
        <dbReference type="ARBA" id="ARBA00023004"/>
    </source>
</evidence>
<comment type="subcellular location">
    <subcellularLocation>
        <location evidence="9">Cell membrane</location>
        <topology evidence="9">Peripheral membrane protein</topology>
    </subcellularLocation>
</comment>
<dbReference type="HAMAP" id="MF_01658">
    <property type="entry name" value="COQ7"/>
    <property type="match status" value="1"/>
</dbReference>
<dbReference type="EC" id="1.14.99.60" evidence="9"/>
<evidence type="ECO:0000256" key="4">
    <source>
        <dbReference type="ARBA" id="ARBA00022723"/>
    </source>
</evidence>
<keyword evidence="6 9" id="KW-0408">Iron</keyword>
<dbReference type="PANTHER" id="PTHR11237:SF4">
    <property type="entry name" value="5-DEMETHOXYUBIQUINONE HYDROXYLASE, MITOCHONDRIAL"/>
    <property type="match status" value="1"/>
</dbReference>
<dbReference type="SUPFAM" id="SSF47240">
    <property type="entry name" value="Ferritin-like"/>
    <property type="match status" value="1"/>
</dbReference>
<dbReference type="InterPro" id="IPR047809">
    <property type="entry name" value="COQ7_proteobact"/>
</dbReference>
<keyword evidence="10" id="KW-0830">Ubiquinone</keyword>
<dbReference type="PANTHER" id="PTHR11237">
    <property type="entry name" value="COENZYME Q10 BIOSYNTHESIS PROTEIN 7"/>
    <property type="match status" value="1"/>
</dbReference>
<comment type="catalytic activity">
    <reaction evidence="9">
        <text>a 5-methoxy-2-methyl-3-(all-trans-polyprenyl)benzene-1,4-diol + AH2 + O2 = a 3-demethylubiquinol + A + H2O</text>
        <dbReference type="Rhea" id="RHEA:50908"/>
        <dbReference type="Rhea" id="RHEA-COMP:10859"/>
        <dbReference type="Rhea" id="RHEA-COMP:10914"/>
        <dbReference type="ChEBI" id="CHEBI:13193"/>
        <dbReference type="ChEBI" id="CHEBI:15377"/>
        <dbReference type="ChEBI" id="CHEBI:15379"/>
        <dbReference type="ChEBI" id="CHEBI:17499"/>
        <dbReference type="ChEBI" id="CHEBI:84167"/>
        <dbReference type="ChEBI" id="CHEBI:84422"/>
        <dbReference type="EC" id="1.14.99.60"/>
    </reaction>
</comment>
<name>A0A395JMF2_9GAMM</name>
<dbReference type="GO" id="GO:0046872">
    <property type="term" value="F:metal ion binding"/>
    <property type="evidence" value="ECO:0007669"/>
    <property type="project" value="UniProtKB-KW"/>
</dbReference>
<dbReference type="Proteomes" id="UP000253083">
    <property type="component" value="Unassembled WGS sequence"/>
</dbReference>
<comment type="similarity">
    <text evidence="9">Belongs to the COQ7 family.</text>
</comment>
<protein>
    <recommendedName>
        <fullName evidence="9">3-demethoxyubiquinol 3-hydroxylase</fullName>
        <shortName evidence="9">DMQ hydroxylase</shortName>
        <ecNumber evidence="9">1.14.99.60</ecNumber>
    </recommendedName>
    <alternativeName>
        <fullName evidence="9">2-nonaprenyl-3-methyl-6-methoxy-1,4-benzoquinol hydroxylase</fullName>
    </alternativeName>
</protein>
<comment type="cofactor">
    <cofactor evidence="9">
        <name>Fe cation</name>
        <dbReference type="ChEBI" id="CHEBI:24875"/>
    </cofactor>
    <text evidence="9">Binds 2 iron ions per subunit.</text>
</comment>
<feature type="binding site" evidence="9">
    <location>
        <position position="94"/>
    </location>
    <ligand>
        <name>Fe cation</name>
        <dbReference type="ChEBI" id="CHEBI:24875"/>
        <label>1</label>
    </ligand>
</feature>
<dbReference type="AlphaFoldDB" id="A0A395JMF2"/>
<dbReference type="GO" id="GO:0006744">
    <property type="term" value="P:ubiquinone biosynthetic process"/>
    <property type="evidence" value="ECO:0007669"/>
    <property type="project" value="UniProtKB-UniRule"/>
</dbReference>
<gene>
    <name evidence="9" type="primary">coq7</name>
    <name evidence="10" type="ORF">DFR28_10117</name>
</gene>
<evidence type="ECO:0000313" key="10">
    <source>
        <dbReference type="EMBL" id="RBP52637.1"/>
    </source>
</evidence>
<feature type="binding site" evidence="9">
    <location>
        <position position="97"/>
    </location>
    <ligand>
        <name>Fe cation</name>
        <dbReference type="ChEBI" id="CHEBI:24875"/>
        <label>1</label>
    </ligand>
</feature>
<evidence type="ECO:0000256" key="1">
    <source>
        <dbReference type="ARBA" id="ARBA00004749"/>
    </source>
</evidence>
<evidence type="ECO:0000256" key="9">
    <source>
        <dbReference type="HAMAP-Rule" id="MF_01658"/>
    </source>
</evidence>
<dbReference type="RefSeq" id="WP_113952271.1">
    <property type="nucleotide sequence ID" value="NZ_QNRT01000001.1"/>
</dbReference>